<dbReference type="NCBIfam" id="TIGR04131">
    <property type="entry name" value="Bac_Flav_CTERM"/>
    <property type="match status" value="1"/>
</dbReference>
<feature type="domain" description="Bacterial Ig-like" evidence="2">
    <location>
        <begin position="911"/>
        <end position="1003"/>
    </location>
</feature>
<feature type="domain" description="Bacterial Ig-like" evidence="2">
    <location>
        <begin position="1123"/>
        <end position="1214"/>
    </location>
</feature>
<dbReference type="RefSeq" id="WP_081204510.1">
    <property type="nucleotide sequence ID" value="NZ_FOCZ01000003.1"/>
</dbReference>
<dbReference type="InterPro" id="IPR015919">
    <property type="entry name" value="Cadherin-like_sf"/>
</dbReference>
<sequence length="1798" mass="185682">MNHLLFKRTGLLLLFLGFFLFSLQSRAQYTATDFETGNYYTALAKDNNDNVYGTRYNTAISTWEVVKYTNGTGTPAVIYSGLTNPSTEVPWGLTVNSIGDVFVTNMVGQWQIIKLAAPTYTASVIQSGNYYAALGTDNSNNLLSMEFNSGTNSYQLVRYPFGAEQLAGSVVYNGLPLPTIPDDSYPWGIVTDQNNNIYLLDFLTHNNGQIIKLTAPAYTATTVATNRYFTALAKDASNNFYTIEGDPGNASQARIMKYTDLAAAGTQLYTGLSTRAYERPWGLAVTSNGTVYAGDYGGLPNTRLIKLTPPGVAVTSVNRVGAAATNTTTTVQYTVTFDGPASGVNVNSFSLTTSGSLTGVAIGSVSGSGTTYTVTVNVGTGEGTIRLNVRGTGITPTVTNVPFTGQVYTIDRTAPVTTLVSGPPSLTNSTTANFTFSSNEAGGTFEVSLDGGGYTAATSPMNFTGLGSGGHTFSVRAIDAAGNVDATPEPYSWTVDATAPNTSIVTKPTDPSSSTTATFTFIANEANCTFKGRLDGGPNNTVTTPLTFTGLSQGPHTFQVQAVDAAGNVDASPDGYLWVVDMIPTVTQVNVPINGYYKAGQILDFMIRFSENVFVTGTPYLPITIGSTTVPVNFSGGSGTNSLIFSYTVQPGDNDMDGIGVGTAIQLNGGTVRDASNDAVVTLSTVPSTANVFVNTVTPSVVLSTTASGLINTPFTVTATSSEAVTGLTVADFAVTNATVSNLSTTNNITYTVLVTPASDGPVTINLPVDVAINIGNNGNTASNTISTFYDSNPPGINSVTVPADGYYKAGDKLTFTINFNELVYVEGAPTNTPYLELQLASGTVRAYSVDGGPATSLQFDYTIVDGDMDMDGIVVNSLQLNGGRMHDPAGNNLVTTLVGVGNTSQVRVNTSIPSVSLSTTATSPVTTPFTMNIAFSENVTGFTSADIVATGATVSPVTVIDNAHYSVIVVPTGAGTISINVPADVAANIGGNGNSASNTITLTYDVTPPVVTSVSVPANGYYKAGNTLSFTVNFDENVVVTGTPSLPVTIGTSTVMANYTGGSGTNALTFAYTVIAGNNDMDGIATGTALQLNGGTIKDVATNDANLTLNSVGNTSGVFVNTTIPSVAIIGSAVLNAPWTATIVFSEKVTGFIAADILLSNASSSNFQTTDNITYTVLITPIAPGTVSITVPAGAAVNIGDNGNTASSPLTYTYDPNPSVITSVDLPATGIYKAGDVLTFTVNFDESVLVTGAPTLPVIIGSTTVQAAYVGGSGTNSLTFTYTVQDGDQDMDGISLGTDLQIGSAAIKDVSGNNATTTLNSVFGNVVKVNTTHATVVLSTAAARVNAAYTVTAAFSEEVTGLTLADFTATNATISNLQTTDNITYTIVVTPAADGNVSLNLPADAAVNVAGNGNKASNTLTVTMDATAPVITAAQNFNILQNSTAGTQIGQVLATDASGIIQNFAIASDPTGGAFAISATGMISVNDMAILNNNVGGAINLLVTVTDGLNTSTATAVAVKINGINKAPVLDAINNVTLCATTSSQTIQLTGASAVEPAQTYTLGIASSQAYFDVLSVNAAGLITYQLKSGVTSGVTTITVTIKDNGGTANGGVDTYQRTFTITVNPLPVVTIASDKGNSVSKGDVVHLTATGGATYNWTANSSIVSGQQDAVAEVRPQANTTYQVTAVSNMGCNNTASINIATIEDFKVDATNVLTPNGDGKNDKWVIRNIDSYPDNELKIFDRSGRLVFSQRNYNNNWDGKVNGNPLSEGTYYYFLSISGGAKTAKGFITIILKAN</sequence>
<accession>A0A1V9E1J7</accession>
<dbReference type="PANTHER" id="PTHR34677">
    <property type="match status" value="1"/>
</dbReference>
<evidence type="ECO:0000313" key="4">
    <source>
        <dbReference type="Proteomes" id="UP000192610"/>
    </source>
</evidence>
<dbReference type="Pfam" id="PF19078">
    <property type="entry name" value="Big_12"/>
    <property type="match status" value="4"/>
</dbReference>
<dbReference type="EMBL" id="LVXG01000078">
    <property type="protein sequence ID" value="OQP40008.1"/>
    <property type="molecule type" value="Genomic_DNA"/>
</dbReference>
<dbReference type="GO" id="GO:0016020">
    <property type="term" value="C:membrane"/>
    <property type="evidence" value="ECO:0007669"/>
    <property type="project" value="InterPro"/>
</dbReference>
<organism evidence="3 4">
    <name type="scientific">Niastella yeongjuensis</name>
    <dbReference type="NCBI Taxonomy" id="354355"/>
    <lineage>
        <taxon>Bacteria</taxon>
        <taxon>Pseudomonadati</taxon>
        <taxon>Bacteroidota</taxon>
        <taxon>Chitinophagia</taxon>
        <taxon>Chitinophagales</taxon>
        <taxon>Chitinophagaceae</taxon>
        <taxon>Niastella</taxon>
    </lineage>
</organism>
<feature type="chain" id="PRO_5010725173" description="Bacterial Ig-like domain-containing protein" evidence="1">
    <location>
        <begin position="28"/>
        <end position="1798"/>
    </location>
</feature>
<feature type="domain" description="Bacterial Ig-like" evidence="2">
    <location>
        <begin position="696"/>
        <end position="785"/>
    </location>
</feature>
<evidence type="ECO:0000256" key="1">
    <source>
        <dbReference type="SAM" id="SignalP"/>
    </source>
</evidence>
<dbReference type="InterPro" id="IPR026341">
    <property type="entry name" value="T9SS_type_B"/>
</dbReference>
<comment type="caution">
    <text evidence="3">The sequence shown here is derived from an EMBL/GenBank/DDBJ whole genome shotgun (WGS) entry which is preliminary data.</text>
</comment>
<proteinExistence type="predicted"/>
<dbReference type="Proteomes" id="UP000192610">
    <property type="component" value="Unassembled WGS sequence"/>
</dbReference>
<evidence type="ECO:0000259" key="2">
    <source>
        <dbReference type="Pfam" id="PF19078"/>
    </source>
</evidence>
<dbReference type="Gene3D" id="2.40.10.500">
    <property type="match status" value="1"/>
</dbReference>
<dbReference type="OrthoDB" id="355609at2"/>
<protein>
    <recommendedName>
        <fullName evidence="2">Bacterial Ig-like domain-containing protein</fullName>
    </recommendedName>
</protein>
<dbReference type="SUPFAM" id="SSF63829">
    <property type="entry name" value="Calcium-dependent phosphotriesterase"/>
    <property type="match status" value="1"/>
</dbReference>
<evidence type="ECO:0000313" key="3">
    <source>
        <dbReference type="EMBL" id="OQP40008.1"/>
    </source>
</evidence>
<dbReference type="InterPro" id="IPR013783">
    <property type="entry name" value="Ig-like_fold"/>
</dbReference>
<keyword evidence="4" id="KW-1185">Reference proteome</keyword>
<keyword evidence="1" id="KW-0732">Signal</keyword>
<dbReference type="STRING" id="354355.SAMN05660816_02240"/>
<dbReference type="Gene3D" id="2.60.40.10">
    <property type="entry name" value="Immunoglobulins"/>
    <property type="match status" value="1"/>
</dbReference>
<dbReference type="GO" id="GO:0005509">
    <property type="term" value="F:calcium ion binding"/>
    <property type="evidence" value="ECO:0007669"/>
    <property type="project" value="InterPro"/>
</dbReference>
<dbReference type="SUPFAM" id="SSF49313">
    <property type="entry name" value="Cadherin-like"/>
    <property type="match status" value="1"/>
</dbReference>
<dbReference type="Gene3D" id="2.60.40.60">
    <property type="entry name" value="Cadherins"/>
    <property type="match status" value="1"/>
</dbReference>
<reference evidence="4" key="1">
    <citation type="submission" date="2016-04" db="EMBL/GenBank/DDBJ databases">
        <authorList>
            <person name="Chen L."/>
            <person name="Zhuang W."/>
            <person name="Wang G."/>
        </authorList>
    </citation>
    <scope>NUCLEOTIDE SEQUENCE [LARGE SCALE GENOMIC DNA]</scope>
    <source>
        <strain evidence="4">17621</strain>
    </source>
</reference>
<feature type="signal peptide" evidence="1">
    <location>
        <begin position="1"/>
        <end position="27"/>
    </location>
</feature>
<dbReference type="PANTHER" id="PTHR34677:SF3">
    <property type="entry name" value="BACTERIAL IG-LIKE DOMAIN-CONTAINING PROTEIN"/>
    <property type="match status" value="1"/>
</dbReference>
<feature type="domain" description="Bacterial Ig-like" evidence="2">
    <location>
        <begin position="1334"/>
        <end position="1423"/>
    </location>
</feature>
<dbReference type="InterPro" id="IPR044048">
    <property type="entry name" value="Big_12"/>
</dbReference>
<gene>
    <name evidence="3" type="ORF">A4H97_17475</name>
</gene>
<dbReference type="Pfam" id="PF13585">
    <property type="entry name" value="CHU_C"/>
    <property type="match status" value="1"/>
</dbReference>
<name>A0A1V9E1J7_9BACT</name>